<reference evidence="1 2" key="1">
    <citation type="submission" date="2016-05" db="EMBL/GenBank/DDBJ databases">
        <title>Genome sequencing reveals origins of a unique bacterial endosymbiosis in the earliest lineages of terrestrial Fungi.</title>
        <authorList>
            <consortium name="DOE Joint Genome Institute"/>
            <person name="Uehling J."/>
            <person name="Gryganskyi A."/>
            <person name="Hameed K."/>
            <person name="Tschaplinski T."/>
            <person name="Misztal P."/>
            <person name="Wu S."/>
            <person name="Desiro A."/>
            <person name="Vande Pol N."/>
            <person name="Du Z.-Y."/>
            <person name="Zienkiewicz A."/>
            <person name="Zienkiewicz K."/>
            <person name="Morin E."/>
            <person name="Tisserant E."/>
            <person name="Splivallo R."/>
            <person name="Hainaut M."/>
            <person name="Henrissat B."/>
            <person name="Ohm R."/>
            <person name="Kuo A."/>
            <person name="Yan J."/>
            <person name="Lipzen A."/>
            <person name="Nolan M."/>
            <person name="Labutti K."/>
            <person name="Barry K."/>
            <person name="Goldstein A."/>
            <person name="Labbe J."/>
            <person name="Schadt C."/>
            <person name="Tuskan G."/>
            <person name="Grigoriev I."/>
            <person name="Martin F."/>
            <person name="Vilgalys R."/>
            <person name="Bonito G."/>
        </authorList>
    </citation>
    <scope>NUCLEOTIDE SEQUENCE [LARGE SCALE GENOMIC DNA]</scope>
    <source>
        <strain evidence="1 2">AG-77</strain>
    </source>
</reference>
<accession>A0A197KF96</accession>
<evidence type="ECO:0000313" key="2">
    <source>
        <dbReference type="Proteomes" id="UP000078512"/>
    </source>
</evidence>
<name>A0A197KF96_9FUNG</name>
<dbReference type="EMBL" id="KV442015">
    <property type="protein sequence ID" value="OAQ35054.1"/>
    <property type="molecule type" value="Genomic_DNA"/>
</dbReference>
<gene>
    <name evidence="1" type="ORF">K457DRAFT_121056</name>
</gene>
<dbReference type="OrthoDB" id="10617321at2759"/>
<keyword evidence="2" id="KW-1185">Reference proteome</keyword>
<evidence type="ECO:0000313" key="1">
    <source>
        <dbReference type="EMBL" id="OAQ35054.1"/>
    </source>
</evidence>
<sequence length="289" mass="31728">MIRFWHIKGANCDQLNNIPCISTCILVSFLKMQTSLLLQALAAVCTCVARTALFNSTLDSTLNSADVKSLVLFELVCSDDPLGYACRHACSCSQIYGRLLCPSHLPGTEVPGTHCSTLRQLLLQCGGGKSIYLYPQDEARADEGSPVRPINNISVSDLYRGAANIYKAICRMLFLARMDIKRADACNLVGIEIICRITEYLRLNLRERCFKRLHQLFAACSTLKEFVGSGHFLRVDDLLAETDQTSFRLERLDITIKGILRATGVGATLRSDAARRSIGDSVGLGEGGD</sequence>
<proteinExistence type="predicted"/>
<dbReference type="Proteomes" id="UP000078512">
    <property type="component" value="Unassembled WGS sequence"/>
</dbReference>
<protein>
    <submittedName>
        <fullName evidence="1">Uncharacterized protein</fullName>
    </submittedName>
</protein>
<dbReference type="AlphaFoldDB" id="A0A197KF96"/>
<organism evidence="1 2">
    <name type="scientific">Linnemannia elongata AG-77</name>
    <dbReference type="NCBI Taxonomy" id="1314771"/>
    <lineage>
        <taxon>Eukaryota</taxon>
        <taxon>Fungi</taxon>
        <taxon>Fungi incertae sedis</taxon>
        <taxon>Mucoromycota</taxon>
        <taxon>Mortierellomycotina</taxon>
        <taxon>Mortierellomycetes</taxon>
        <taxon>Mortierellales</taxon>
        <taxon>Mortierellaceae</taxon>
        <taxon>Linnemannia</taxon>
    </lineage>
</organism>